<dbReference type="VEuPathDB" id="TrichDB:TRFO_03951"/>
<dbReference type="PROSITE" id="PS00108">
    <property type="entry name" value="PROTEIN_KINASE_ST"/>
    <property type="match status" value="1"/>
</dbReference>
<protein>
    <recommendedName>
        <fullName evidence="3">non-specific serine/threonine protein kinase</fullName>
        <ecNumber evidence="3">2.7.11.1</ecNumber>
    </recommendedName>
</protein>
<feature type="domain" description="Protein kinase" evidence="16">
    <location>
        <begin position="90"/>
        <end position="377"/>
    </location>
</feature>
<dbReference type="Gene3D" id="3.30.200.20">
    <property type="entry name" value="Phosphorylase Kinase, domain 1"/>
    <property type="match status" value="1"/>
</dbReference>
<evidence type="ECO:0000256" key="5">
    <source>
        <dbReference type="ARBA" id="ARBA00022527"/>
    </source>
</evidence>
<organism evidence="18 19">
    <name type="scientific">Tritrichomonas foetus</name>
    <dbReference type="NCBI Taxonomy" id="1144522"/>
    <lineage>
        <taxon>Eukaryota</taxon>
        <taxon>Metamonada</taxon>
        <taxon>Parabasalia</taxon>
        <taxon>Tritrichomonadida</taxon>
        <taxon>Tritrichomonadidae</taxon>
        <taxon>Tritrichomonas</taxon>
    </lineage>
</organism>
<evidence type="ECO:0000256" key="11">
    <source>
        <dbReference type="ARBA" id="ARBA00047899"/>
    </source>
</evidence>
<dbReference type="Pfam" id="PF00069">
    <property type="entry name" value="Pkinase"/>
    <property type="match status" value="1"/>
</dbReference>
<dbReference type="InterPro" id="IPR011009">
    <property type="entry name" value="Kinase-like_dom_sf"/>
</dbReference>
<dbReference type="PROSITE" id="PS00107">
    <property type="entry name" value="PROTEIN_KINASE_ATP"/>
    <property type="match status" value="1"/>
</dbReference>
<dbReference type="PROSITE" id="PS51285">
    <property type="entry name" value="AGC_KINASE_CTER"/>
    <property type="match status" value="1"/>
</dbReference>
<proteinExistence type="inferred from homology"/>
<evidence type="ECO:0000256" key="4">
    <source>
        <dbReference type="ARBA" id="ARBA00022490"/>
    </source>
</evidence>
<comment type="caution">
    <text evidence="18">The sequence shown here is derived from an EMBL/GenBank/DDBJ whole genome shotgun (WGS) entry which is preliminary data.</text>
</comment>
<comment type="similarity">
    <text evidence="2">Belongs to the protein kinase superfamily. AGC Ser/Thr protein kinase family.</text>
</comment>
<dbReference type="EMBL" id="MLAK01000594">
    <property type="protein sequence ID" value="OHT11055.1"/>
    <property type="molecule type" value="Genomic_DNA"/>
</dbReference>
<evidence type="ECO:0000256" key="12">
    <source>
        <dbReference type="ARBA" id="ARBA00048679"/>
    </source>
</evidence>
<dbReference type="InterPro" id="IPR017441">
    <property type="entry name" value="Protein_kinase_ATP_BS"/>
</dbReference>
<evidence type="ECO:0000259" key="17">
    <source>
        <dbReference type="PROSITE" id="PS51285"/>
    </source>
</evidence>
<dbReference type="FunFam" id="1.10.510.10:FF:000086">
    <property type="entry name" value="Non-specific serine/threonine protein kinase"/>
    <property type="match status" value="1"/>
</dbReference>
<dbReference type="Proteomes" id="UP000179807">
    <property type="component" value="Unassembled WGS sequence"/>
</dbReference>
<evidence type="ECO:0000256" key="3">
    <source>
        <dbReference type="ARBA" id="ARBA00012513"/>
    </source>
</evidence>
<keyword evidence="10 13" id="KW-0067">ATP-binding</keyword>
<evidence type="ECO:0000256" key="2">
    <source>
        <dbReference type="ARBA" id="ARBA00009903"/>
    </source>
</evidence>
<dbReference type="GO" id="GO:0005737">
    <property type="term" value="C:cytoplasm"/>
    <property type="evidence" value="ECO:0007669"/>
    <property type="project" value="UniProtKB-SubCell"/>
</dbReference>
<evidence type="ECO:0000256" key="9">
    <source>
        <dbReference type="ARBA" id="ARBA00022777"/>
    </source>
</evidence>
<reference evidence="18" key="1">
    <citation type="submission" date="2016-10" db="EMBL/GenBank/DDBJ databases">
        <authorList>
            <person name="Benchimol M."/>
            <person name="Almeida L.G."/>
            <person name="Vasconcelos A.T."/>
            <person name="Perreira-Neves A."/>
            <person name="Rosa I.A."/>
            <person name="Tasca T."/>
            <person name="Bogo M.R."/>
            <person name="de Souza W."/>
        </authorList>
    </citation>
    <scope>NUCLEOTIDE SEQUENCE [LARGE SCALE GENOMIC DNA]</scope>
    <source>
        <strain evidence="18">K</strain>
    </source>
</reference>
<evidence type="ECO:0000256" key="7">
    <source>
        <dbReference type="ARBA" id="ARBA00022679"/>
    </source>
</evidence>
<evidence type="ECO:0000256" key="8">
    <source>
        <dbReference type="ARBA" id="ARBA00022741"/>
    </source>
</evidence>
<gene>
    <name evidence="18" type="ORF">TRFO_03951</name>
</gene>
<evidence type="ECO:0000313" key="18">
    <source>
        <dbReference type="EMBL" id="OHT11055.1"/>
    </source>
</evidence>
<sequence length="457" mass="52572">MTTTPNSSPMPKASRATQVKSDITKHFLEQHFQKVLRESSESKLRHQSFKDQLENSSFSTNEKEVMQNEFNEKESNIKRVKRRYLKQSQFTKIKLIGRGAFGDVWLVRDKEDNQIYAMKIMKKRVLVAKNQILNTLAERDFLTQCENPWSVKLFYSFADVRNLYLVMEFLPGGDLMNLLIKRGFLSEKETRFIIAETLMAIHHVHKTGFIHRDIKPDNLLLSKDGHIRLTDFGLSTKLDRYSDPLVKLIDELTDVLGQKDSLKTAKPVKSKKRRDKICSTVGTPDYIAPEVLLKLPYTTSVDFWSVGAIMYECLFGAPPFMSDTLRGTALRIVKFRETLQFPSDPPVSNDAVDFIKCLLTDHINRLDFDGIKKHRFFKGIQWDKLHDMPSPCVPEVNGELDTSNFDEFEVLDDDDVNEKNQIETEDDEIANLAFMGFQYNKRAEVAPDASTPGKSPK</sequence>
<dbReference type="EC" id="2.7.11.1" evidence="3"/>
<dbReference type="PROSITE" id="PS50011">
    <property type="entry name" value="PROTEIN_KINASE_DOM"/>
    <property type="match status" value="1"/>
</dbReference>
<dbReference type="AlphaFoldDB" id="A0A1J4KI47"/>
<keyword evidence="9 18" id="KW-0418">Kinase</keyword>
<dbReference type="Gene3D" id="1.10.510.10">
    <property type="entry name" value="Transferase(Phosphotransferase) domain 1"/>
    <property type="match status" value="1"/>
</dbReference>
<dbReference type="SUPFAM" id="SSF56112">
    <property type="entry name" value="Protein kinase-like (PK-like)"/>
    <property type="match status" value="1"/>
</dbReference>
<comment type="catalytic activity">
    <reaction evidence="12">
        <text>L-seryl-[protein] + ATP = O-phospho-L-seryl-[protein] + ADP + H(+)</text>
        <dbReference type="Rhea" id="RHEA:17989"/>
        <dbReference type="Rhea" id="RHEA-COMP:9863"/>
        <dbReference type="Rhea" id="RHEA-COMP:11604"/>
        <dbReference type="ChEBI" id="CHEBI:15378"/>
        <dbReference type="ChEBI" id="CHEBI:29999"/>
        <dbReference type="ChEBI" id="CHEBI:30616"/>
        <dbReference type="ChEBI" id="CHEBI:83421"/>
        <dbReference type="ChEBI" id="CHEBI:456216"/>
        <dbReference type="EC" id="2.7.11.1"/>
    </reaction>
</comment>
<dbReference type="InterPro" id="IPR000961">
    <property type="entry name" value="AGC-kinase_C"/>
</dbReference>
<feature type="compositionally biased region" description="Basic and acidic residues" evidence="15">
    <location>
        <begin position="39"/>
        <end position="53"/>
    </location>
</feature>
<evidence type="ECO:0000256" key="14">
    <source>
        <dbReference type="RuleBase" id="RU000304"/>
    </source>
</evidence>
<accession>A0A1J4KI47</accession>
<feature type="domain" description="AGC-kinase C-terminal" evidence="17">
    <location>
        <begin position="378"/>
        <end position="449"/>
    </location>
</feature>
<keyword evidence="6" id="KW-0597">Phosphoprotein</keyword>
<keyword evidence="5 14" id="KW-0723">Serine/threonine-protein kinase</keyword>
<dbReference type="OrthoDB" id="3638488at2759"/>
<evidence type="ECO:0000256" key="13">
    <source>
        <dbReference type="PROSITE-ProRule" id="PRU10141"/>
    </source>
</evidence>
<dbReference type="GO" id="GO:0005524">
    <property type="term" value="F:ATP binding"/>
    <property type="evidence" value="ECO:0007669"/>
    <property type="project" value="UniProtKB-UniRule"/>
</dbReference>
<evidence type="ECO:0000256" key="1">
    <source>
        <dbReference type="ARBA" id="ARBA00004496"/>
    </source>
</evidence>
<comment type="subcellular location">
    <subcellularLocation>
        <location evidence="1">Cytoplasm</location>
    </subcellularLocation>
</comment>
<keyword evidence="7" id="KW-0808">Transferase</keyword>
<dbReference type="InterPro" id="IPR008271">
    <property type="entry name" value="Ser/Thr_kinase_AS"/>
</dbReference>
<dbReference type="FunFam" id="3.30.200.20:FF:000192">
    <property type="entry name" value="Serine/threonine-protein kinase cot-1"/>
    <property type="match status" value="1"/>
</dbReference>
<keyword evidence="4" id="KW-0963">Cytoplasm</keyword>
<evidence type="ECO:0000259" key="16">
    <source>
        <dbReference type="PROSITE" id="PS50011"/>
    </source>
</evidence>
<keyword evidence="19" id="KW-1185">Reference proteome</keyword>
<keyword evidence="8 13" id="KW-0547">Nucleotide-binding</keyword>
<comment type="catalytic activity">
    <reaction evidence="11">
        <text>L-threonyl-[protein] + ATP = O-phospho-L-threonyl-[protein] + ADP + H(+)</text>
        <dbReference type="Rhea" id="RHEA:46608"/>
        <dbReference type="Rhea" id="RHEA-COMP:11060"/>
        <dbReference type="Rhea" id="RHEA-COMP:11605"/>
        <dbReference type="ChEBI" id="CHEBI:15378"/>
        <dbReference type="ChEBI" id="CHEBI:30013"/>
        <dbReference type="ChEBI" id="CHEBI:30616"/>
        <dbReference type="ChEBI" id="CHEBI:61977"/>
        <dbReference type="ChEBI" id="CHEBI:456216"/>
        <dbReference type="EC" id="2.7.11.1"/>
    </reaction>
</comment>
<dbReference type="InterPro" id="IPR050839">
    <property type="entry name" value="Rho-assoc_Ser/Thr_Kinase"/>
</dbReference>
<dbReference type="PANTHER" id="PTHR22988">
    <property type="entry name" value="MYOTONIC DYSTROPHY S/T KINASE-RELATED"/>
    <property type="match status" value="1"/>
</dbReference>
<dbReference type="InterPro" id="IPR017892">
    <property type="entry name" value="Pkinase_C"/>
</dbReference>
<evidence type="ECO:0000256" key="15">
    <source>
        <dbReference type="SAM" id="MobiDB-lite"/>
    </source>
</evidence>
<evidence type="ECO:0000256" key="6">
    <source>
        <dbReference type="ARBA" id="ARBA00022553"/>
    </source>
</evidence>
<dbReference type="InterPro" id="IPR000719">
    <property type="entry name" value="Prot_kinase_dom"/>
</dbReference>
<dbReference type="GO" id="GO:0071944">
    <property type="term" value="C:cell periphery"/>
    <property type="evidence" value="ECO:0007669"/>
    <property type="project" value="UniProtKB-ARBA"/>
</dbReference>
<dbReference type="SMART" id="SM00133">
    <property type="entry name" value="S_TK_X"/>
    <property type="match status" value="1"/>
</dbReference>
<feature type="binding site" evidence="13">
    <location>
        <position position="129"/>
    </location>
    <ligand>
        <name>ATP</name>
        <dbReference type="ChEBI" id="CHEBI:30616"/>
    </ligand>
</feature>
<dbReference type="RefSeq" id="XP_068364191.1">
    <property type="nucleotide sequence ID" value="XM_068491607.1"/>
</dbReference>
<dbReference type="SMART" id="SM00220">
    <property type="entry name" value="S_TKc"/>
    <property type="match status" value="1"/>
</dbReference>
<evidence type="ECO:0000313" key="19">
    <source>
        <dbReference type="Proteomes" id="UP000179807"/>
    </source>
</evidence>
<dbReference type="GO" id="GO:0004674">
    <property type="term" value="F:protein serine/threonine kinase activity"/>
    <property type="evidence" value="ECO:0007669"/>
    <property type="project" value="UniProtKB-KW"/>
</dbReference>
<dbReference type="GeneID" id="94826311"/>
<evidence type="ECO:0000256" key="10">
    <source>
        <dbReference type="ARBA" id="ARBA00022840"/>
    </source>
</evidence>
<name>A0A1J4KI47_9EUKA</name>
<dbReference type="PANTHER" id="PTHR22988:SF76">
    <property type="entry name" value="CHROMOSOME UNDETERMINED SCAFFOLD_135, WHOLE GENOME SHOTGUN SEQUENCE"/>
    <property type="match status" value="1"/>
</dbReference>
<dbReference type="CDD" id="cd05573">
    <property type="entry name" value="STKc_ROCK_NDR_like"/>
    <property type="match status" value="1"/>
</dbReference>
<feature type="region of interest" description="Disordered" evidence="15">
    <location>
        <begin position="39"/>
        <end position="62"/>
    </location>
</feature>
<dbReference type="Pfam" id="PF00433">
    <property type="entry name" value="Pkinase_C"/>
    <property type="match status" value="1"/>
</dbReference>
<dbReference type="FunFam" id="1.10.510.10:FF:000057">
    <property type="entry name" value="Non-specific serine/threonine protein kinase"/>
    <property type="match status" value="1"/>
</dbReference>